<name>A0ACC0GD54_9ERIC</name>
<organism evidence="1 2">
    <name type="scientific">Camellia lanceoleosa</name>
    <dbReference type="NCBI Taxonomy" id="1840588"/>
    <lineage>
        <taxon>Eukaryota</taxon>
        <taxon>Viridiplantae</taxon>
        <taxon>Streptophyta</taxon>
        <taxon>Embryophyta</taxon>
        <taxon>Tracheophyta</taxon>
        <taxon>Spermatophyta</taxon>
        <taxon>Magnoliopsida</taxon>
        <taxon>eudicotyledons</taxon>
        <taxon>Gunneridae</taxon>
        <taxon>Pentapetalae</taxon>
        <taxon>asterids</taxon>
        <taxon>Ericales</taxon>
        <taxon>Theaceae</taxon>
        <taxon>Camellia</taxon>
    </lineage>
</organism>
<protein>
    <submittedName>
        <fullName evidence="1">Importin subunit alpha-9</fullName>
    </submittedName>
</protein>
<keyword evidence="2" id="KW-1185">Reference proteome</keyword>
<proteinExistence type="predicted"/>
<evidence type="ECO:0000313" key="2">
    <source>
        <dbReference type="Proteomes" id="UP001060215"/>
    </source>
</evidence>
<reference evidence="1 2" key="1">
    <citation type="journal article" date="2022" name="Plant J.">
        <title>Chromosome-level genome of Camellia lanceoleosa provides a valuable resource for understanding genome evolution and self-incompatibility.</title>
        <authorList>
            <person name="Gong W."/>
            <person name="Xiao S."/>
            <person name="Wang L."/>
            <person name="Liao Z."/>
            <person name="Chang Y."/>
            <person name="Mo W."/>
            <person name="Hu G."/>
            <person name="Li W."/>
            <person name="Zhao G."/>
            <person name="Zhu H."/>
            <person name="Hu X."/>
            <person name="Ji K."/>
            <person name="Xiang X."/>
            <person name="Song Q."/>
            <person name="Yuan D."/>
            <person name="Jin S."/>
            <person name="Zhang L."/>
        </authorList>
    </citation>
    <scope>NUCLEOTIDE SEQUENCE [LARGE SCALE GENOMIC DNA]</scope>
    <source>
        <strain evidence="1">SQ_2022a</strain>
    </source>
</reference>
<evidence type="ECO:0000313" key="1">
    <source>
        <dbReference type="EMBL" id="KAI7999058.1"/>
    </source>
</evidence>
<dbReference type="Proteomes" id="UP001060215">
    <property type="component" value="Chromosome 10"/>
</dbReference>
<dbReference type="EMBL" id="CM045767">
    <property type="protein sequence ID" value="KAI7999058.1"/>
    <property type="molecule type" value="Genomic_DNA"/>
</dbReference>
<sequence>MRTKRLCRVGVNDVDSDMMIDEEQSVLDDQTFTAVEELKLAIAYHSSPVAEQCAWALGNVAGEGEELRKVLLSQGALLPLARMMLPNKGSTVRTAAWALSNLIKGPDPSAATELIKIDGVLDAITRHFRKADEELATEVAWVVVYLSSDLLQLLVERLATSNSLQLLIPVLRSLGNLVAGDAHTTNVLVAGHGITDNVIAALIKCLKSEHRVLKKEAAWVLSNIAAGSIEHKQLIYSSEAVPLLLRLLSTEPFDIRKEVAYVLGNLCVAPSEGSGRPSLILDHLVSLVSKGCLPGFVDLVRSADTEAAKLGLQFMELVLRGMPNSEGPKLVEREDGIDAMERFQFHENEELRNMANELVDTYFGEDYGLDE</sequence>
<gene>
    <name evidence="1" type="ORF">LOK49_LG10G01802</name>
</gene>
<comment type="caution">
    <text evidence="1">The sequence shown here is derived from an EMBL/GenBank/DDBJ whole genome shotgun (WGS) entry which is preliminary data.</text>
</comment>
<accession>A0ACC0GD54</accession>